<dbReference type="EMBL" id="AGXN01000012">
    <property type="protein sequence ID" value="EIY96286.1"/>
    <property type="molecule type" value="Genomic_DNA"/>
</dbReference>
<sequence>MRTVTVEVPEGHMVKIVKEESMQPTQKVMGGGKFEFEGETFIPGDVIINPNRGGGSMMILSEIREERPLPFLPAIKVPFGLVAYVPSNDEGDRVFVRLTPEAGIGGMKGFRKATEEERAKMLAAMKEEKHYSFNFEKLQPEYTPTVGDVVIVWDDNSKENAVVGIMNEVDETSSPYKINDGTRYENCDKFVSEEQYKNLIDGKE</sequence>
<dbReference type="AlphaFoldDB" id="A0A0E2B168"/>
<dbReference type="HOGENOM" id="CLU_1341026_0_0_10"/>
<reference evidence="1 2" key="1">
    <citation type="submission" date="2012-02" db="EMBL/GenBank/DDBJ databases">
        <title>The Genome Sequence of Bacteroides fragilis CL07T12C05.</title>
        <authorList>
            <consortium name="The Broad Institute Genome Sequencing Platform"/>
            <person name="Earl A."/>
            <person name="Ward D."/>
            <person name="Feldgarden M."/>
            <person name="Gevers D."/>
            <person name="Zitomersky N.L."/>
            <person name="Coyne M.J."/>
            <person name="Comstock L.E."/>
            <person name="Young S.K."/>
            <person name="Zeng Q."/>
            <person name="Gargeya S."/>
            <person name="Fitzgerald M."/>
            <person name="Haas B."/>
            <person name="Abouelleil A."/>
            <person name="Alvarado L."/>
            <person name="Arachchi H.M."/>
            <person name="Berlin A."/>
            <person name="Chapman S.B."/>
            <person name="Gearin G."/>
            <person name="Goldberg J."/>
            <person name="Griggs A."/>
            <person name="Gujja S."/>
            <person name="Hansen M."/>
            <person name="Heiman D."/>
            <person name="Howarth C."/>
            <person name="Larimer J."/>
            <person name="Lui A."/>
            <person name="MacDonald P.J.P."/>
            <person name="McCowen C."/>
            <person name="Montmayeur A."/>
            <person name="Murphy C."/>
            <person name="Neiman D."/>
            <person name="Pearson M."/>
            <person name="Priest M."/>
            <person name="Roberts A."/>
            <person name="Saif S."/>
            <person name="Shea T."/>
            <person name="Sisk P."/>
            <person name="Stolte C."/>
            <person name="Sykes S."/>
            <person name="Wortman J."/>
            <person name="Nusbaum C."/>
            <person name="Birren B."/>
        </authorList>
    </citation>
    <scope>NUCLEOTIDE SEQUENCE [LARGE SCALE GENOMIC DNA]</scope>
    <source>
        <strain evidence="1 2">CL07T12C05</strain>
    </source>
</reference>
<accession>A0A0E2B168</accession>
<evidence type="ECO:0000313" key="1">
    <source>
        <dbReference type="EMBL" id="EIY96286.1"/>
    </source>
</evidence>
<dbReference type="Proteomes" id="UP000003879">
    <property type="component" value="Unassembled WGS sequence"/>
</dbReference>
<dbReference type="PATRIC" id="fig|997883.3.peg.2272"/>
<comment type="caution">
    <text evidence="1">The sequence shown here is derived from an EMBL/GenBank/DDBJ whole genome shotgun (WGS) entry which is preliminary data.</text>
</comment>
<dbReference type="RefSeq" id="WP_005794306.1">
    <property type="nucleotide sequence ID" value="NZ_JH724215.1"/>
</dbReference>
<protein>
    <submittedName>
        <fullName evidence="1">Uncharacterized protein</fullName>
    </submittedName>
</protein>
<name>A0A0E2B168_BACFG</name>
<evidence type="ECO:0000313" key="2">
    <source>
        <dbReference type="Proteomes" id="UP000003879"/>
    </source>
</evidence>
<gene>
    <name evidence="1" type="ORF">HMPREF1056_02174</name>
</gene>
<organism evidence="1 2">
    <name type="scientific">Bacteroides fragilis CL07T12C05</name>
    <dbReference type="NCBI Taxonomy" id="997883"/>
    <lineage>
        <taxon>Bacteria</taxon>
        <taxon>Pseudomonadati</taxon>
        <taxon>Bacteroidota</taxon>
        <taxon>Bacteroidia</taxon>
        <taxon>Bacteroidales</taxon>
        <taxon>Bacteroidaceae</taxon>
        <taxon>Bacteroides</taxon>
    </lineage>
</organism>
<proteinExistence type="predicted"/>